<feature type="domain" description="NAD(P)-binding" evidence="1">
    <location>
        <begin position="179"/>
        <end position="342"/>
    </location>
</feature>
<dbReference type="Proteomes" id="UP001552299">
    <property type="component" value="Unassembled WGS sequence"/>
</dbReference>
<evidence type="ECO:0000313" key="3">
    <source>
        <dbReference type="Proteomes" id="UP001552299"/>
    </source>
</evidence>
<gene>
    <name evidence="2" type="ORF">M5K25_008629</name>
</gene>
<evidence type="ECO:0000259" key="1">
    <source>
        <dbReference type="Pfam" id="PF13460"/>
    </source>
</evidence>
<dbReference type="Pfam" id="PF13460">
    <property type="entry name" value="NAD_binding_10"/>
    <property type="match status" value="1"/>
</dbReference>
<proteinExistence type="predicted"/>
<dbReference type="PANTHER" id="PTHR47869">
    <property type="entry name" value="OS03G0410700 PROTEIN"/>
    <property type="match status" value="1"/>
</dbReference>
<organism evidence="2 3">
    <name type="scientific">Dendrobium thyrsiflorum</name>
    <name type="common">Pinecone-like raceme dendrobium</name>
    <name type="synonym">Orchid</name>
    <dbReference type="NCBI Taxonomy" id="117978"/>
    <lineage>
        <taxon>Eukaryota</taxon>
        <taxon>Viridiplantae</taxon>
        <taxon>Streptophyta</taxon>
        <taxon>Embryophyta</taxon>
        <taxon>Tracheophyta</taxon>
        <taxon>Spermatophyta</taxon>
        <taxon>Magnoliopsida</taxon>
        <taxon>Liliopsida</taxon>
        <taxon>Asparagales</taxon>
        <taxon>Orchidaceae</taxon>
        <taxon>Epidendroideae</taxon>
        <taxon>Malaxideae</taxon>
        <taxon>Dendrobiinae</taxon>
        <taxon>Dendrobium</taxon>
    </lineage>
</organism>
<dbReference type="SUPFAM" id="SSF51735">
    <property type="entry name" value="NAD(P)-binding Rossmann-fold domains"/>
    <property type="match status" value="1"/>
</dbReference>
<protein>
    <recommendedName>
        <fullName evidence="1">NAD(P)-binding domain-containing protein</fullName>
    </recommendedName>
</protein>
<keyword evidence="3" id="KW-1185">Reference proteome</keyword>
<dbReference type="PANTHER" id="PTHR47869:SF2">
    <property type="entry name" value="OS03G0410700 PROTEIN"/>
    <property type="match status" value="1"/>
</dbReference>
<name>A0ABD0VFW8_DENTH</name>
<reference evidence="2 3" key="1">
    <citation type="journal article" date="2024" name="Plant Biotechnol. J.">
        <title>Dendrobium thyrsiflorum genome and its molecular insights into genes involved in important horticultural traits.</title>
        <authorList>
            <person name="Chen B."/>
            <person name="Wang J.Y."/>
            <person name="Zheng P.J."/>
            <person name="Li K.L."/>
            <person name="Liang Y.M."/>
            <person name="Chen X.F."/>
            <person name="Zhang C."/>
            <person name="Zhao X."/>
            <person name="He X."/>
            <person name="Zhang G.Q."/>
            <person name="Liu Z.J."/>
            <person name="Xu Q."/>
        </authorList>
    </citation>
    <scope>NUCLEOTIDE SEQUENCE [LARGE SCALE GENOMIC DNA]</scope>
    <source>
        <strain evidence="2">GZMU011</strain>
    </source>
</reference>
<dbReference type="InterPro" id="IPR016040">
    <property type="entry name" value="NAD(P)-bd_dom"/>
</dbReference>
<accession>A0ABD0VFW8</accession>
<dbReference type="InterPro" id="IPR036291">
    <property type="entry name" value="NAD(P)-bd_dom_sf"/>
</dbReference>
<evidence type="ECO:0000313" key="2">
    <source>
        <dbReference type="EMBL" id="KAL0921546.1"/>
    </source>
</evidence>
<dbReference type="EMBL" id="JANQDX010000007">
    <property type="protein sequence ID" value="KAL0921546.1"/>
    <property type="molecule type" value="Genomic_DNA"/>
</dbReference>
<sequence length="419" mass="46050">MDDYVSVYSNLKELSIPLHQSGIFQQPELVFLGTIPTPIITWDEISIHLDQSVMASFFLLRPLSAIETMKGADHSMAGLHLSSPSSPSRIPILHSSSFSLSSFALSSLRPFLICHSSKKKESSFTDRILDYIEGGPKLRKWYGASDILPKDVGPEDEDSESPEMREVRDAVLVTNGESEIGQMVILSLIVKRARVKALFKDKKASVDAFGTYVEALVGDLSNMSFLSKALRGVRAIICPANDGFFSDAGRIKGVQHVILLSQLDVYKGAGVFQAIIKKKSREFAERDEKVVISSGIPYTIVKAGLLQDVQGGKQGFCFDEGVASKGRLNKEDAARICVEALDAVPTKGLIFEILIIEFLGKFFSTVRLNLQLWMVSINGIALLSWPLAVAGKLIPVPKTPLGEYCWRCLRNQADADIQP</sequence>
<comment type="caution">
    <text evidence="2">The sequence shown here is derived from an EMBL/GenBank/DDBJ whole genome shotgun (WGS) entry which is preliminary data.</text>
</comment>
<dbReference type="AlphaFoldDB" id="A0ABD0VFW8"/>
<dbReference type="Gene3D" id="3.40.50.720">
    <property type="entry name" value="NAD(P)-binding Rossmann-like Domain"/>
    <property type="match status" value="1"/>
</dbReference>